<dbReference type="OrthoDB" id="2399448at2759"/>
<feature type="non-terminal residue" evidence="1">
    <location>
        <position position="1"/>
    </location>
</feature>
<gene>
    <name evidence="1" type="ORF">FWILDA_LOCUS19318</name>
</gene>
<protein>
    <submittedName>
        <fullName evidence="1">17651_t:CDS:1</fullName>
    </submittedName>
</protein>
<organism evidence="1 2">
    <name type="scientific">Funneliformis geosporum</name>
    <dbReference type="NCBI Taxonomy" id="1117311"/>
    <lineage>
        <taxon>Eukaryota</taxon>
        <taxon>Fungi</taxon>
        <taxon>Fungi incertae sedis</taxon>
        <taxon>Mucoromycota</taxon>
        <taxon>Glomeromycotina</taxon>
        <taxon>Glomeromycetes</taxon>
        <taxon>Glomerales</taxon>
        <taxon>Glomeraceae</taxon>
        <taxon>Funneliformis</taxon>
    </lineage>
</organism>
<accession>A0A9W4TDV8</accession>
<dbReference type="AlphaFoldDB" id="A0A9W4TDV8"/>
<sequence>FKAKDIGECLYKIHDDSIRPRHFLGVDNKDEIEAILSDCEGHFLYEYID</sequence>
<name>A0A9W4TDV8_9GLOM</name>
<evidence type="ECO:0000313" key="2">
    <source>
        <dbReference type="Proteomes" id="UP001153678"/>
    </source>
</evidence>
<reference evidence="1" key="1">
    <citation type="submission" date="2022-08" db="EMBL/GenBank/DDBJ databases">
        <authorList>
            <person name="Kallberg Y."/>
            <person name="Tangrot J."/>
            <person name="Rosling A."/>
        </authorList>
    </citation>
    <scope>NUCLEOTIDE SEQUENCE</scope>
    <source>
        <strain evidence="1">Wild A</strain>
    </source>
</reference>
<keyword evidence="2" id="KW-1185">Reference proteome</keyword>
<dbReference type="Proteomes" id="UP001153678">
    <property type="component" value="Unassembled WGS sequence"/>
</dbReference>
<evidence type="ECO:0000313" key="1">
    <source>
        <dbReference type="EMBL" id="CAI2199930.1"/>
    </source>
</evidence>
<comment type="caution">
    <text evidence="1">The sequence shown here is derived from an EMBL/GenBank/DDBJ whole genome shotgun (WGS) entry which is preliminary data.</text>
</comment>
<proteinExistence type="predicted"/>
<dbReference type="EMBL" id="CAMKVN010022752">
    <property type="protein sequence ID" value="CAI2199930.1"/>
    <property type="molecule type" value="Genomic_DNA"/>
</dbReference>
<feature type="non-terminal residue" evidence="1">
    <location>
        <position position="49"/>
    </location>
</feature>